<dbReference type="Pfam" id="PF17171">
    <property type="entry name" value="GST_C_6"/>
    <property type="match status" value="1"/>
</dbReference>
<evidence type="ECO:0000256" key="3">
    <source>
        <dbReference type="ARBA" id="ARBA00022448"/>
    </source>
</evidence>
<feature type="domain" description="Metaxin glutathione S-transferase" evidence="9">
    <location>
        <begin position="173"/>
        <end position="236"/>
    </location>
</feature>
<dbReference type="CDD" id="cd03212">
    <property type="entry name" value="GST_C_Metaxin1_3"/>
    <property type="match status" value="1"/>
</dbReference>
<keyword evidence="4" id="KW-1000">Mitochondrion outer membrane</keyword>
<evidence type="ECO:0000259" key="8">
    <source>
        <dbReference type="Pfam" id="PF10568"/>
    </source>
</evidence>
<proteinExistence type="inferred from homology"/>
<evidence type="ECO:0000256" key="2">
    <source>
        <dbReference type="ARBA" id="ARBA00009170"/>
    </source>
</evidence>
<dbReference type="Pfam" id="PF10568">
    <property type="entry name" value="Tom37"/>
    <property type="match status" value="1"/>
</dbReference>
<keyword evidence="5" id="KW-0653">Protein transport</keyword>
<evidence type="ECO:0000256" key="4">
    <source>
        <dbReference type="ARBA" id="ARBA00022787"/>
    </source>
</evidence>
<dbReference type="SUPFAM" id="SSF47616">
    <property type="entry name" value="GST C-terminal domain-like"/>
    <property type="match status" value="1"/>
</dbReference>
<dbReference type="PANTHER" id="PTHR12289:SF41">
    <property type="entry name" value="FAILED AXON CONNECTIONS-RELATED"/>
    <property type="match status" value="1"/>
</dbReference>
<organism evidence="10 11">
    <name type="scientific">Daphnia magna</name>
    <dbReference type="NCBI Taxonomy" id="35525"/>
    <lineage>
        <taxon>Eukaryota</taxon>
        <taxon>Metazoa</taxon>
        <taxon>Ecdysozoa</taxon>
        <taxon>Arthropoda</taxon>
        <taxon>Crustacea</taxon>
        <taxon>Branchiopoda</taxon>
        <taxon>Diplostraca</taxon>
        <taxon>Cladocera</taxon>
        <taxon>Anomopoda</taxon>
        <taxon>Daphniidae</taxon>
        <taxon>Daphnia</taxon>
    </lineage>
</organism>
<dbReference type="EMBL" id="JAOYFB010000037">
    <property type="protein sequence ID" value="KAK4022991.1"/>
    <property type="molecule type" value="Genomic_DNA"/>
</dbReference>
<feature type="domain" description="Mitochondrial outer membrane transport complex Sam37/metaxin N-terminal" evidence="8">
    <location>
        <begin position="25"/>
        <end position="144"/>
    </location>
</feature>
<dbReference type="InterPro" id="IPR036282">
    <property type="entry name" value="Glutathione-S-Trfase_C_sf"/>
</dbReference>
<dbReference type="Proteomes" id="UP001234178">
    <property type="component" value="Unassembled WGS sequence"/>
</dbReference>
<evidence type="ECO:0000256" key="1">
    <source>
        <dbReference type="ARBA" id="ARBA00004294"/>
    </source>
</evidence>
<keyword evidence="7" id="KW-0472">Membrane</keyword>
<dbReference type="InterPro" id="IPR019564">
    <property type="entry name" value="Sam37/metaxin_N"/>
</dbReference>
<evidence type="ECO:0000259" key="9">
    <source>
        <dbReference type="Pfam" id="PF17171"/>
    </source>
</evidence>
<gene>
    <name evidence="10" type="ORF">OUZ56_008432</name>
</gene>
<evidence type="ECO:0000256" key="7">
    <source>
        <dbReference type="ARBA" id="ARBA00023136"/>
    </source>
</evidence>
<dbReference type="PANTHER" id="PTHR12289">
    <property type="entry name" value="METAXIN RELATED"/>
    <property type="match status" value="1"/>
</dbReference>
<name>A0ABR0ACY3_9CRUS</name>
<protein>
    <recommendedName>
        <fullName evidence="12">Metaxin-1</fullName>
    </recommendedName>
</protein>
<accession>A0ABR0ACY3</accession>
<comment type="subcellular location">
    <subcellularLocation>
        <location evidence="1">Mitochondrion outer membrane</location>
    </subcellularLocation>
</comment>
<evidence type="ECO:0000313" key="11">
    <source>
        <dbReference type="Proteomes" id="UP001234178"/>
    </source>
</evidence>
<comment type="caution">
    <text evidence="10">The sequence shown here is derived from an EMBL/GenBank/DDBJ whole genome shotgun (WGS) entry which is preliminary data.</text>
</comment>
<keyword evidence="3" id="KW-0813">Transport</keyword>
<reference evidence="10 11" key="1">
    <citation type="journal article" date="2023" name="Nucleic Acids Res.">
        <title>The hologenome of Daphnia magna reveals possible DNA methylation and microbiome-mediated evolution of the host genome.</title>
        <authorList>
            <person name="Chaturvedi A."/>
            <person name="Li X."/>
            <person name="Dhandapani V."/>
            <person name="Marshall H."/>
            <person name="Kissane S."/>
            <person name="Cuenca-Cambronero M."/>
            <person name="Asole G."/>
            <person name="Calvet F."/>
            <person name="Ruiz-Romero M."/>
            <person name="Marangio P."/>
            <person name="Guigo R."/>
            <person name="Rago D."/>
            <person name="Mirbahai L."/>
            <person name="Eastwood N."/>
            <person name="Colbourne J.K."/>
            <person name="Zhou J."/>
            <person name="Mallon E."/>
            <person name="Orsini L."/>
        </authorList>
    </citation>
    <scope>NUCLEOTIDE SEQUENCE [LARGE SCALE GENOMIC DNA]</scope>
    <source>
        <strain evidence="10">LRV0_1</strain>
    </source>
</reference>
<dbReference type="CDD" id="cd03078">
    <property type="entry name" value="GST_N_Metaxin1_like"/>
    <property type="match status" value="1"/>
</dbReference>
<keyword evidence="11" id="KW-1185">Reference proteome</keyword>
<keyword evidence="6" id="KW-0496">Mitochondrion</keyword>
<dbReference type="InterPro" id="IPR033468">
    <property type="entry name" value="Metaxin_GST"/>
</dbReference>
<sequence length="307" mass="34881">MASNPVMELEIWKGEWGLPSVDVHCLEVMTYAKFSGTPLKTKITNNPFKTPHGSLPVFQHENECLTKFGEISAYLRKNNHTADFELSPKQCAEAFAYSHLIYEKLVPALQFIWWIDSKNFIEFTRPLYAKLLPFPLNFYYPGQYEKHAKQLAMSLYPEEDDLSVIETAVYRQADECLCLLATKLGEKEFFFGQSPSSLDAVVFAHLAPLLKAPLPSAALQNHLKACTNLTRFVGRVLQRYFPKEIKDHEQAERKITKQESEYSDSEFPNKLRNISIAALISLVAMTAYAMSTGIIQVVPADEGEEED</sequence>
<evidence type="ECO:0008006" key="12">
    <source>
        <dbReference type="Google" id="ProtNLM"/>
    </source>
</evidence>
<dbReference type="InterPro" id="IPR050931">
    <property type="entry name" value="Mito_Protein_Transport_Metaxin"/>
</dbReference>
<evidence type="ECO:0000256" key="5">
    <source>
        <dbReference type="ARBA" id="ARBA00022927"/>
    </source>
</evidence>
<evidence type="ECO:0000313" key="10">
    <source>
        <dbReference type="EMBL" id="KAK4022991.1"/>
    </source>
</evidence>
<evidence type="ECO:0000256" key="6">
    <source>
        <dbReference type="ARBA" id="ARBA00023128"/>
    </source>
</evidence>
<comment type="similarity">
    <text evidence="2">Belongs to the metaxin family.</text>
</comment>